<feature type="region of interest" description="Disordered" evidence="3">
    <location>
        <begin position="403"/>
        <end position="422"/>
    </location>
</feature>
<dbReference type="PANTHER" id="PTHR22975">
    <property type="entry name" value="UBIQUITIN SPECIFIC PROTEINASE"/>
    <property type="match status" value="1"/>
</dbReference>
<evidence type="ECO:0000256" key="3">
    <source>
        <dbReference type="SAM" id="MobiDB-lite"/>
    </source>
</evidence>
<evidence type="ECO:0000256" key="1">
    <source>
        <dbReference type="ARBA" id="ARBA00022786"/>
    </source>
</evidence>
<feature type="compositionally biased region" description="Basic residues" evidence="3">
    <location>
        <begin position="1252"/>
        <end position="1262"/>
    </location>
</feature>
<keyword evidence="6" id="KW-1185">Reference proteome</keyword>
<evidence type="ECO:0000256" key="2">
    <source>
        <dbReference type="ARBA" id="ARBA00022801"/>
    </source>
</evidence>
<dbReference type="Gene3D" id="3.90.70.10">
    <property type="entry name" value="Cysteine proteinases"/>
    <property type="match status" value="1"/>
</dbReference>
<dbReference type="Proteomes" id="UP000239649">
    <property type="component" value="Unassembled WGS sequence"/>
</dbReference>
<keyword evidence="2 5" id="KW-0378">Hydrolase</keyword>
<dbReference type="OrthoDB" id="1546519at2759"/>
<gene>
    <name evidence="5" type="ORF">C2E20_7290</name>
</gene>
<feature type="compositionally biased region" description="Low complexity" evidence="3">
    <location>
        <begin position="1263"/>
        <end position="1288"/>
    </location>
</feature>
<dbReference type="PROSITE" id="PS50235">
    <property type="entry name" value="USP_3"/>
    <property type="match status" value="1"/>
</dbReference>
<feature type="compositionally biased region" description="Low complexity" evidence="3">
    <location>
        <begin position="410"/>
        <end position="421"/>
    </location>
</feature>
<dbReference type="STRING" id="554055.A0A2P6V525"/>
<reference evidence="5 6" key="1">
    <citation type="journal article" date="2018" name="Plant J.">
        <title>Genome sequences of Chlorella sorokiniana UTEX 1602 and Micractinium conductrix SAG 241.80: implications to maltose excretion by a green alga.</title>
        <authorList>
            <person name="Arriola M.B."/>
            <person name="Velmurugan N."/>
            <person name="Zhang Y."/>
            <person name="Plunkett M.H."/>
            <person name="Hondzo H."/>
            <person name="Barney B.M."/>
        </authorList>
    </citation>
    <scope>NUCLEOTIDE SEQUENCE [LARGE SCALE GENOMIC DNA]</scope>
    <source>
        <strain evidence="5 6">SAG 241.80</strain>
    </source>
</reference>
<feature type="compositionally biased region" description="Pro residues" evidence="3">
    <location>
        <begin position="1533"/>
        <end position="1549"/>
    </location>
</feature>
<feature type="compositionally biased region" description="Low complexity" evidence="3">
    <location>
        <begin position="1736"/>
        <end position="1765"/>
    </location>
</feature>
<feature type="region of interest" description="Disordered" evidence="3">
    <location>
        <begin position="1305"/>
        <end position="1474"/>
    </location>
</feature>
<dbReference type="GO" id="GO:0004843">
    <property type="term" value="F:cysteine-type deubiquitinase activity"/>
    <property type="evidence" value="ECO:0007669"/>
    <property type="project" value="InterPro"/>
</dbReference>
<feature type="region of interest" description="Disordered" evidence="3">
    <location>
        <begin position="569"/>
        <end position="590"/>
    </location>
</feature>
<feature type="compositionally biased region" description="Low complexity" evidence="3">
    <location>
        <begin position="1584"/>
        <end position="1595"/>
    </location>
</feature>
<dbReference type="InterPro" id="IPR052398">
    <property type="entry name" value="Ubiquitin_hydrolase_53/54"/>
</dbReference>
<accession>A0A2P6V525</accession>
<dbReference type="PANTHER" id="PTHR22975:SF9">
    <property type="entry name" value="ECHINUS SPLICE FORM 3"/>
    <property type="match status" value="1"/>
</dbReference>
<feature type="compositionally biased region" description="Basic and acidic residues" evidence="3">
    <location>
        <begin position="1352"/>
        <end position="1404"/>
    </location>
</feature>
<feature type="domain" description="USP" evidence="4">
    <location>
        <begin position="1821"/>
        <end position="2137"/>
    </location>
</feature>
<keyword evidence="1" id="KW-0833">Ubl conjugation pathway</keyword>
<protein>
    <submittedName>
        <fullName evidence="5">Inactive ubiquitin carboxyl-terminal hydrolase 54</fullName>
    </submittedName>
</protein>
<dbReference type="EMBL" id="LHPF02000029">
    <property type="protein sequence ID" value="PSC69177.1"/>
    <property type="molecule type" value="Genomic_DNA"/>
</dbReference>
<dbReference type="InterPro" id="IPR001394">
    <property type="entry name" value="Peptidase_C19_UCH"/>
</dbReference>
<proteinExistence type="predicted"/>
<feature type="region of interest" description="Disordered" evidence="3">
    <location>
        <begin position="1712"/>
        <end position="1769"/>
    </location>
</feature>
<dbReference type="CDD" id="cd02257">
    <property type="entry name" value="Peptidase_C19"/>
    <property type="match status" value="1"/>
</dbReference>
<name>A0A2P6V525_9CHLO</name>
<dbReference type="InterPro" id="IPR038765">
    <property type="entry name" value="Papain-like_cys_pep_sf"/>
</dbReference>
<comment type="caution">
    <text evidence="5">The sequence shown here is derived from an EMBL/GenBank/DDBJ whole genome shotgun (WGS) entry which is preliminary data.</text>
</comment>
<dbReference type="Pfam" id="PF00443">
    <property type="entry name" value="UCH"/>
    <property type="match status" value="1"/>
</dbReference>
<dbReference type="SUPFAM" id="SSF54001">
    <property type="entry name" value="Cysteine proteinases"/>
    <property type="match status" value="1"/>
</dbReference>
<feature type="region of interest" description="Disordered" evidence="3">
    <location>
        <begin position="1494"/>
        <end position="1616"/>
    </location>
</feature>
<sequence length="2139" mass="226102">MTRLTVRQLEQGQQLWEQAKQATDVDALEPLAEWARECDCGEASLVLAKALLAVALNRIVSSVKDTHSQVATLSLETRVQMQTTLELQAMRLMNEALAEATHGAAELKSLQCFHLACQLAWAVRGRCIPPHFMVRQPLLMILHALGQRWSAEHKAGKQPWADPGAERIIGEQAPFETDELHAAGWAPRALAVAVARLEVAMQDEEACWKHCRQHDRLPDFRPDPRTPIASMSGPGVPFLARIPQLDALVPERQRMELATFLAIGDLNLQRSGSAAVAQRLMQHQQQQTMKLRQQWQQRQQQEATTAAAAGEGGAAAQGPTQDQVQRFLERRLQEGAAAAAAAGSKAARRGKKVAEGAVQAPAVAAAVQSLVRAPAEEVGRAAAEQAPPGQLSQLSLRMLRDPFREKAGGKRSSSGSSSSDGRAYRFPPAAWLPWSVGGEAAAAGGTAATVEEIFEFGSRQELTRQLEGSYVGEAKEAQDAAQHAVEALLQRLPGLRQLLEALPRSSGQQVLHGSRIPEPACTLPHLDSLQLAEGLPADMAFLKLVLKPGAVPSAADLLEVVRACAPPTATELGTPAPGGGGAAPGGPSRRTALDTHAVKTAQLWLPAAGAAVPAAAVAALGADASLVHHVAAAGKSLPLDQPAVESALSRMLLGEAMLRVLERRQQDSTNWAKEQTVEALLRRPLLPGPKAVLQALAEDSLWVERNHVVHLSSAIDTLVPLATAPGAERPALVQLCATLLLAAALARQRPGDRFNLDEVNAERKVLARQAMVGLSQLQRRGRLPRTAVSAICEFINKCGSAGVGGGGGAASSKAAHSLDIAMRRLGGLPLAALAQLAAFVLLLVGRGFGSLADLYPDAFEEESAGGGPVAEVVDGELQLTEQGLAEVLGGDSAALRSACANGGSGSGEGLPAGGVAHLAQRAVQRLARCAAGGSADAQAAQQAQQLDGAAGGSWRELLEALQQQAFLTSLLLRLRAALEARAPSPQQDTATVRSFVDSLALPAGQACKAPELQKMLGEVQESLHEVLQALALAELAFNSLESRAHAADAEQAQASDDSLARWQHRADRGLEGTLLGAAREQLHSQRESALKASAAAEKLAQEAARRAGDKSARQVRERLKGVLPPLEDFMGQGTSSSSSSRPYAERAKRARVALIQLGNTLDAVSKEATAATSTLWGLLDACHLRTQLLLSELLTRCRVHPPSELMGVALRAVLPLRWQQEWRDAEARSSDAVAAELLAEEEQEKQAEARKAAKAAKKKGQAKKGSAAGGDRPADAPAPAAAAAANGDGLDAAGQQEAADLAVGEAGSLAAQEDLPESWEGLPQSAAEAAAAAESGTPLPPGYRLMLQQQEQADKEEAQRRQAEVEQEARRQRREEQRRQQEEQRREQQDRQRQREEQRQEQQEQQRQLEGPRRQEAASVDSDGDGSEAMEARGQQKTKKMLSPGRRLSADAPAFKPGTERLQARTSQSQLHLPAAWLDETAARRLGAAPALEAALPQPLSPPLPQHGGGAAADETADLLALMGVGDGSGGAPSPPPAASQPSQPPRLPPGFGLTAPLPTAPASGGQPGMSAEPPSLFAGLGTQPLQQPVQQPFPGSSGLLSAPLPHQQPQRGHEQPVLSMAGVLAPPPVDPSTLAAAAAAARLAGFARQAAPPVPPSLHPHFPHSPHPLHAQQLAGQPGMAAWGSAPPAPAPAAAPAHDDELDSLLSQMLGRSEPSSSTVDAWGSPSKPATAHTAAAGSSSSESFLAQQQQQEQGAGPAPGFPGAAPPPSFLGALVPQLVAPRQHSTHRQVPAQQQQQLAAQDLALQQQHVAAAEQLSLAGLRNERGEYNCFLNVIIQCLWRCADFRQQVLAWRADVTSRNAVARALHHLFGALQHAEAGGAGAAPVPVNPGELREALAALPNQLFQLGEMSDAGETLLSMFEQIREASPGAAAGLDAMFGLKVHEAVHCDACSKVTHQSSYTQYFYNTRASALRRVIAAAAEERRRGIISSKTLGGRLRKIEEAVHKSCDTDHGGCNKSVPVRTRLETAPRVFALQVAWASNNESPAGIADTLAALDEGMDLAELYPGARAQRYRLRSMVCYYGQHYQALVLVPDAGGWLVFDDTRVSRVGAWADVRRKCEAGRIQPSVLFYEAAAT</sequence>
<feature type="region of interest" description="Disordered" evidence="3">
    <location>
        <begin position="1245"/>
        <end position="1288"/>
    </location>
</feature>
<dbReference type="GO" id="GO:0016579">
    <property type="term" value="P:protein deubiquitination"/>
    <property type="evidence" value="ECO:0007669"/>
    <property type="project" value="InterPro"/>
</dbReference>
<organism evidence="5 6">
    <name type="scientific">Micractinium conductrix</name>
    <dbReference type="NCBI Taxonomy" id="554055"/>
    <lineage>
        <taxon>Eukaryota</taxon>
        <taxon>Viridiplantae</taxon>
        <taxon>Chlorophyta</taxon>
        <taxon>core chlorophytes</taxon>
        <taxon>Trebouxiophyceae</taxon>
        <taxon>Chlorellales</taxon>
        <taxon>Chlorellaceae</taxon>
        <taxon>Chlorella clade</taxon>
        <taxon>Micractinium</taxon>
    </lineage>
</organism>
<feature type="compositionally biased region" description="Low complexity" evidence="3">
    <location>
        <begin position="1512"/>
        <end position="1522"/>
    </location>
</feature>
<feature type="region of interest" description="Disordered" evidence="3">
    <location>
        <begin position="1651"/>
        <end position="1699"/>
    </location>
</feature>
<feature type="compositionally biased region" description="Pro residues" evidence="3">
    <location>
        <begin position="1653"/>
        <end position="1667"/>
    </location>
</feature>
<dbReference type="InterPro" id="IPR028889">
    <property type="entry name" value="USP"/>
</dbReference>
<evidence type="ECO:0000313" key="5">
    <source>
        <dbReference type="EMBL" id="PSC69177.1"/>
    </source>
</evidence>
<evidence type="ECO:0000313" key="6">
    <source>
        <dbReference type="Proteomes" id="UP000239649"/>
    </source>
</evidence>
<evidence type="ECO:0000259" key="4">
    <source>
        <dbReference type="PROSITE" id="PS50235"/>
    </source>
</evidence>